<keyword evidence="2" id="KW-0540">Nuclease</keyword>
<dbReference type="GO" id="GO:0000049">
    <property type="term" value="F:tRNA binding"/>
    <property type="evidence" value="ECO:0007669"/>
    <property type="project" value="InterPro"/>
</dbReference>
<name>A0A943Z714_9ACTN</name>
<accession>A0A943Z714</accession>
<keyword evidence="4 7" id="KW-0378">Hydrolase</keyword>
<proteinExistence type="predicted"/>
<dbReference type="GO" id="GO:0030677">
    <property type="term" value="C:ribonuclease P complex"/>
    <property type="evidence" value="ECO:0007669"/>
    <property type="project" value="TreeGrafter"/>
</dbReference>
<protein>
    <recommendedName>
        <fullName evidence="6">Ribonuclease P protein component</fullName>
        <ecNumber evidence="6">3.1.26.5</ecNumber>
    </recommendedName>
</protein>
<dbReference type="Pfam" id="PF00825">
    <property type="entry name" value="Ribonuclease_P"/>
    <property type="match status" value="1"/>
</dbReference>
<dbReference type="InterPro" id="IPR014721">
    <property type="entry name" value="Ribsml_uS5_D2-typ_fold_subgr"/>
</dbReference>
<dbReference type="NCBIfam" id="TIGR00188">
    <property type="entry name" value="rnpA"/>
    <property type="match status" value="1"/>
</dbReference>
<dbReference type="EC" id="3.1.26.5" evidence="6"/>
<evidence type="ECO:0000256" key="4">
    <source>
        <dbReference type="ARBA" id="ARBA00022801"/>
    </source>
</evidence>
<sequence>MKSTIKSSADISLLFSQGKRFSTPFLTVMVLEHRNQHDHETDHGRVAFIAGKKSGNAVWRNGAKRRMREIARSCGGPWKGYDVVFLARNPILKASYSKVNNACVKALAKAGLAESASR</sequence>
<keyword evidence="5" id="KW-0694">RNA-binding</keyword>
<dbReference type="InterPro" id="IPR020568">
    <property type="entry name" value="Ribosomal_Su5_D2-typ_SF"/>
</dbReference>
<comment type="caution">
    <text evidence="7">The sequence shown here is derived from an EMBL/GenBank/DDBJ whole genome shotgun (WGS) entry which is preliminary data.</text>
</comment>
<dbReference type="PANTHER" id="PTHR33992:SF1">
    <property type="entry name" value="RIBONUCLEASE P PROTEIN COMPONENT"/>
    <property type="match status" value="1"/>
</dbReference>
<dbReference type="GO" id="GO:0042781">
    <property type="term" value="F:3'-tRNA processing endoribonuclease activity"/>
    <property type="evidence" value="ECO:0007669"/>
    <property type="project" value="TreeGrafter"/>
</dbReference>
<evidence type="ECO:0000313" key="8">
    <source>
        <dbReference type="Proteomes" id="UP000727506"/>
    </source>
</evidence>
<evidence type="ECO:0000256" key="5">
    <source>
        <dbReference type="ARBA" id="ARBA00022884"/>
    </source>
</evidence>
<keyword evidence="1" id="KW-0819">tRNA processing</keyword>
<keyword evidence="3" id="KW-0255">Endonuclease</keyword>
<organism evidence="7 8">
    <name type="scientific">Slackia piriformis</name>
    <dbReference type="NCBI Taxonomy" id="626934"/>
    <lineage>
        <taxon>Bacteria</taxon>
        <taxon>Bacillati</taxon>
        <taxon>Actinomycetota</taxon>
        <taxon>Coriobacteriia</taxon>
        <taxon>Eggerthellales</taxon>
        <taxon>Eggerthellaceae</taxon>
        <taxon>Slackia</taxon>
    </lineage>
</organism>
<evidence type="ECO:0000256" key="3">
    <source>
        <dbReference type="ARBA" id="ARBA00022759"/>
    </source>
</evidence>
<dbReference type="PANTHER" id="PTHR33992">
    <property type="entry name" value="RIBONUCLEASE P PROTEIN COMPONENT"/>
    <property type="match status" value="1"/>
</dbReference>
<dbReference type="InterPro" id="IPR000100">
    <property type="entry name" value="RNase_P"/>
</dbReference>
<reference evidence="7" key="1">
    <citation type="submission" date="2021-02" db="EMBL/GenBank/DDBJ databases">
        <title>Infant gut strain persistence is associated with maternal origin, phylogeny, and functional potential including surface adhesion and iron acquisition.</title>
        <authorList>
            <person name="Lou Y.C."/>
        </authorList>
    </citation>
    <scope>NUCLEOTIDE SEQUENCE</scope>
    <source>
        <strain evidence="7">L2_039_000G1_dasL2_039_000G1_concoct_11</strain>
    </source>
</reference>
<dbReference type="Gene3D" id="3.30.230.10">
    <property type="match status" value="1"/>
</dbReference>
<evidence type="ECO:0000313" key="7">
    <source>
        <dbReference type="EMBL" id="MBS6940129.1"/>
    </source>
</evidence>
<gene>
    <name evidence="7" type="primary">rnpA</name>
    <name evidence="7" type="ORF">KH142_01320</name>
</gene>
<dbReference type="GO" id="GO:0004526">
    <property type="term" value="F:ribonuclease P activity"/>
    <property type="evidence" value="ECO:0007669"/>
    <property type="project" value="UniProtKB-UniRule"/>
</dbReference>
<evidence type="ECO:0000256" key="2">
    <source>
        <dbReference type="ARBA" id="ARBA00022722"/>
    </source>
</evidence>
<dbReference type="SUPFAM" id="SSF54211">
    <property type="entry name" value="Ribosomal protein S5 domain 2-like"/>
    <property type="match status" value="1"/>
</dbReference>
<dbReference type="Proteomes" id="UP000727506">
    <property type="component" value="Unassembled WGS sequence"/>
</dbReference>
<dbReference type="AlphaFoldDB" id="A0A943Z714"/>
<dbReference type="EMBL" id="JAGZSV010000011">
    <property type="protein sequence ID" value="MBS6940129.1"/>
    <property type="molecule type" value="Genomic_DNA"/>
</dbReference>
<evidence type="ECO:0000256" key="1">
    <source>
        <dbReference type="ARBA" id="ARBA00022694"/>
    </source>
</evidence>
<evidence type="ECO:0000256" key="6">
    <source>
        <dbReference type="NCBIfam" id="TIGR00188"/>
    </source>
</evidence>